<keyword evidence="3" id="KW-1003">Cell membrane</keyword>
<evidence type="ECO:0000256" key="1">
    <source>
        <dbReference type="ARBA" id="ARBA00004651"/>
    </source>
</evidence>
<feature type="transmembrane region" description="Helical" evidence="7">
    <location>
        <begin position="66"/>
        <end position="85"/>
    </location>
</feature>
<dbReference type="PANTHER" id="PTHR34582:SF5">
    <property type="entry name" value="UPF0702 TRANSMEMBRANE PROTEIN YETF"/>
    <property type="match status" value="1"/>
</dbReference>
<feature type="domain" description="YetF C-terminal" evidence="8">
    <location>
        <begin position="141"/>
        <end position="274"/>
    </location>
</feature>
<evidence type="ECO:0000259" key="8">
    <source>
        <dbReference type="Pfam" id="PF04239"/>
    </source>
</evidence>
<evidence type="ECO:0000256" key="7">
    <source>
        <dbReference type="SAM" id="Phobius"/>
    </source>
</evidence>
<dbReference type="Proteomes" id="UP001152172">
    <property type="component" value="Unassembled WGS sequence"/>
</dbReference>
<dbReference type="RefSeq" id="WP_269923172.1">
    <property type="nucleotide sequence ID" value="NZ_JAMKBI010000016.1"/>
</dbReference>
<evidence type="ECO:0000256" key="3">
    <source>
        <dbReference type="ARBA" id="ARBA00022475"/>
    </source>
</evidence>
<dbReference type="Gene3D" id="3.30.240.20">
    <property type="entry name" value="bsu07140 like domains"/>
    <property type="match status" value="2"/>
</dbReference>
<evidence type="ECO:0000256" key="6">
    <source>
        <dbReference type="ARBA" id="ARBA00023136"/>
    </source>
</evidence>
<evidence type="ECO:0000313" key="10">
    <source>
        <dbReference type="EMBL" id="MCZ8535165.1"/>
    </source>
</evidence>
<feature type="domain" description="YetF-like N-terminal transmembrane" evidence="9">
    <location>
        <begin position="63"/>
        <end position="137"/>
    </location>
</feature>
<dbReference type="InterPro" id="IPR007353">
    <property type="entry name" value="DUF421"/>
</dbReference>
<dbReference type="EMBL" id="JAMKBI010000016">
    <property type="protein sequence ID" value="MCZ8535165.1"/>
    <property type="molecule type" value="Genomic_DNA"/>
</dbReference>
<gene>
    <name evidence="10" type="ORF">M9R61_17825</name>
</gene>
<accession>A0A9X3LCJ2</accession>
<reference evidence="10" key="1">
    <citation type="submission" date="2022-05" db="EMBL/GenBank/DDBJ databases">
        <authorList>
            <person name="Colautti A."/>
            <person name="Iacumin L."/>
        </authorList>
    </citation>
    <scope>NUCLEOTIDE SEQUENCE</scope>
    <source>
        <strain evidence="10">DSM 30747</strain>
    </source>
</reference>
<evidence type="ECO:0000256" key="4">
    <source>
        <dbReference type="ARBA" id="ARBA00022692"/>
    </source>
</evidence>
<sequence length="295" mass="34153">MGIGLYSYRERLMKDPSDFKESLSTGSQLMNIIITGVFTTLYCHLAQENIRSKKRRGVELMTYVDIGLKLFFGLIALLIVTRLLGKKEMSQLTPFDFIYSLVLGGILEESIYDDKVSALQVWFAVAVWGLLLFIIEKLSKRYDKIRVLLKGETSILIKNGEFNVKELEANHLEMEQLRIMLRQQGVFSLREVCDLYLEPGGTVSLKKFAKFDMVTPTMLNLKPEEESLNFLFVDEGEINEEILRYTGKSKEWLYEELYQEGYTSIQDILYAEWSETGGFFVKVYRDNNDDIRKGN</sequence>
<feature type="transmembrane region" description="Helical" evidence="7">
    <location>
        <begin position="28"/>
        <end position="45"/>
    </location>
</feature>
<dbReference type="InterPro" id="IPR048454">
    <property type="entry name" value="YetF_N"/>
</dbReference>
<dbReference type="Pfam" id="PF04239">
    <property type="entry name" value="DUF421"/>
    <property type="match status" value="1"/>
</dbReference>
<name>A0A9X3LCJ2_9BACI</name>
<dbReference type="InterPro" id="IPR023090">
    <property type="entry name" value="UPF0702_alpha/beta_dom_sf"/>
</dbReference>
<evidence type="ECO:0000256" key="5">
    <source>
        <dbReference type="ARBA" id="ARBA00022989"/>
    </source>
</evidence>
<dbReference type="GO" id="GO:0005886">
    <property type="term" value="C:plasma membrane"/>
    <property type="evidence" value="ECO:0007669"/>
    <property type="project" value="UniProtKB-SubCell"/>
</dbReference>
<keyword evidence="11" id="KW-1185">Reference proteome</keyword>
<dbReference type="PANTHER" id="PTHR34582">
    <property type="entry name" value="UPF0702 TRANSMEMBRANE PROTEIN YCAP"/>
    <property type="match status" value="1"/>
</dbReference>
<feature type="transmembrane region" description="Helical" evidence="7">
    <location>
        <begin position="117"/>
        <end position="135"/>
    </location>
</feature>
<proteinExistence type="inferred from homology"/>
<keyword evidence="5 7" id="KW-1133">Transmembrane helix</keyword>
<comment type="subcellular location">
    <subcellularLocation>
        <location evidence="1">Cell membrane</location>
        <topology evidence="1">Multi-pass membrane protein</topology>
    </subcellularLocation>
</comment>
<comment type="similarity">
    <text evidence="2">Belongs to the UPF0702 family.</text>
</comment>
<keyword evidence="4 7" id="KW-0812">Transmembrane</keyword>
<evidence type="ECO:0000256" key="2">
    <source>
        <dbReference type="ARBA" id="ARBA00006448"/>
    </source>
</evidence>
<protein>
    <submittedName>
        <fullName evidence="10">DUF421 domain-containing protein</fullName>
    </submittedName>
</protein>
<evidence type="ECO:0000259" key="9">
    <source>
        <dbReference type="Pfam" id="PF20730"/>
    </source>
</evidence>
<dbReference type="AlphaFoldDB" id="A0A9X3LCJ2"/>
<evidence type="ECO:0000313" key="11">
    <source>
        <dbReference type="Proteomes" id="UP001152172"/>
    </source>
</evidence>
<dbReference type="Pfam" id="PF20730">
    <property type="entry name" value="YetF_N"/>
    <property type="match status" value="1"/>
</dbReference>
<keyword evidence="6 7" id="KW-0472">Membrane</keyword>
<comment type="caution">
    <text evidence="10">The sequence shown here is derived from an EMBL/GenBank/DDBJ whole genome shotgun (WGS) entry which is preliminary data.</text>
</comment>
<organism evidence="10 11">
    <name type="scientific">Psychrobacillus psychrodurans</name>
    <dbReference type="NCBI Taxonomy" id="126157"/>
    <lineage>
        <taxon>Bacteria</taxon>
        <taxon>Bacillati</taxon>
        <taxon>Bacillota</taxon>
        <taxon>Bacilli</taxon>
        <taxon>Bacillales</taxon>
        <taxon>Bacillaceae</taxon>
        <taxon>Psychrobacillus</taxon>
    </lineage>
</organism>